<protein>
    <recommendedName>
        <fullName evidence="3">GyrI-like small molecule binding domain-containing protein</fullName>
    </recommendedName>
</protein>
<comment type="caution">
    <text evidence="1">The sequence shown here is derived from an EMBL/GenBank/DDBJ whole genome shotgun (WGS) entry which is preliminary data.</text>
</comment>
<dbReference type="Proteomes" id="UP000283522">
    <property type="component" value="Unassembled WGS sequence"/>
</dbReference>
<evidence type="ECO:0000313" key="1">
    <source>
        <dbReference type="EMBL" id="RIW13942.1"/>
    </source>
</evidence>
<gene>
    <name evidence="1" type="ORF">D0X99_14070</name>
</gene>
<keyword evidence="2" id="KW-1185">Reference proteome</keyword>
<name>A0A418PPD7_9BACT</name>
<accession>A0A418PPD7</accession>
<dbReference type="AlphaFoldDB" id="A0A418PPD7"/>
<evidence type="ECO:0008006" key="3">
    <source>
        <dbReference type="Google" id="ProtNLM"/>
    </source>
</evidence>
<dbReference type="OrthoDB" id="980914at2"/>
<organism evidence="1 2">
    <name type="scientific">Algoriphagus lacus</name>
    <dbReference type="NCBI Taxonomy" id="2056311"/>
    <lineage>
        <taxon>Bacteria</taxon>
        <taxon>Pseudomonadati</taxon>
        <taxon>Bacteroidota</taxon>
        <taxon>Cytophagia</taxon>
        <taxon>Cytophagales</taxon>
        <taxon>Cyclobacteriaceae</taxon>
        <taxon>Algoriphagus</taxon>
    </lineage>
</organism>
<dbReference type="RefSeq" id="WP_119478485.1">
    <property type="nucleotide sequence ID" value="NZ_QXML01000007.1"/>
</dbReference>
<evidence type="ECO:0000313" key="2">
    <source>
        <dbReference type="Proteomes" id="UP000283522"/>
    </source>
</evidence>
<sequence length="170" mass="18749">MKKVGIALGILFVVFALAFYGFDRLGGNNPILIELVDSPPPTLSGRTYKGIPLDKKMAETFQEIEALVPLNPGKKIHTIYYLEPAGKLDTLVVFVGLDLPFPVGDLESKSFLESSYLLATIRGNKWVMPGPDTVKGELEKFAKEKNLTLTGIFIDKIISEEEVQVIAPIR</sequence>
<dbReference type="EMBL" id="QXML01000007">
    <property type="protein sequence ID" value="RIW13942.1"/>
    <property type="molecule type" value="Genomic_DNA"/>
</dbReference>
<reference evidence="1 2" key="1">
    <citation type="submission" date="2018-09" db="EMBL/GenBank/DDBJ databases">
        <authorList>
            <person name="Wang X."/>
            <person name="Du Z."/>
        </authorList>
    </citation>
    <scope>NUCLEOTIDE SEQUENCE [LARGE SCALE GENOMIC DNA]</scope>
    <source>
        <strain evidence="1 2">N3</strain>
    </source>
</reference>
<proteinExistence type="predicted"/>